<dbReference type="PANTHER" id="PTHR22770">
    <property type="entry name" value="UBIQUITIN CONJUGATING ENZYME 7 INTERACTING PROTEIN-RELATED"/>
    <property type="match status" value="1"/>
</dbReference>
<evidence type="ECO:0000256" key="6">
    <source>
        <dbReference type="ARBA" id="ARBA00022786"/>
    </source>
</evidence>
<evidence type="ECO:0000259" key="8">
    <source>
        <dbReference type="PROSITE" id="PS51873"/>
    </source>
</evidence>
<name>A0ABQ9XY54_9EUKA</name>
<keyword evidence="6" id="KW-0833">Ubl conjugation pathway</keyword>
<dbReference type="SUPFAM" id="SSF57850">
    <property type="entry name" value="RING/U-box"/>
    <property type="match status" value="2"/>
</dbReference>
<organism evidence="9 10">
    <name type="scientific">Blattamonas nauphoetae</name>
    <dbReference type="NCBI Taxonomy" id="2049346"/>
    <lineage>
        <taxon>Eukaryota</taxon>
        <taxon>Metamonada</taxon>
        <taxon>Preaxostyla</taxon>
        <taxon>Oxymonadida</taxon>
        <taxon>Blattamonas</taxon>
    </lineage>
</organism>
<dbReference type="EMBL" id="JARBJD010000056">
    <property type="protein sequence ID" value="KAK2956411.1"/>
    <property type="molecule type" value="Genomic_DNA"/>
</dbReference>
<protein>
    <submittedName>
        <fullName evidence="9">E3 ubiquitin-protein ligase RNF216</fullName>
    </submittedName>
</protein>
<dbReference type="InterPro" id="IPR044066">
    <property type="entry name" value="TRIAD_supradom"/>
</dbReference>
<evidence type="ECO:0000256" key="4">
    <source>
        <dbReference type="ARBA" id="ARBA00022737"/>
    </source>
</evidence>
<dbReference type="Pfam" id="PF26200">
    <property type="entry name" value="Rcat_RNF216"/>
    <property type="match status" value="1"/>
</dbReference>
<accession>A0ABQ9XY54</accession>
<sequence length="476" mass="54699">MGERQPLYLIASTERQEYTAFVKNEKNKIEQIIKRTVETFKGIDPEWVRQQFTANPLKTEIDLITQIGEMNGGYPRARIIQAEKDPMEPFNDVNTAITDLYKDNCDRLIRNYLLQVSLEDIDKYVLTPTKHHLFPSLQFIFTRTRRIPFCTMFDDTQVDNLDTPRVPPPLPTKLDPAFAKELTACQQHFKQRTTERRRLLDKKSEVYIRETTNSGEISACEICYDSFLPEDVSTCAEGHSFCSQCLKQVFVGRNSQGRPTISCAQEGCEELYEREFVRSILGDTVARLYFQKMDDKKVTQKLKKDEFLCSLCDTIGTIQPGKAIYECVNPRCSRVYCVQCREFYHPSTKCEGMILDAAQVLLRRYVEDAMTESVAPTCRDPKCRKPIMKTTGCNNLTCECGHKMCYNCGLDFGRQNQYSHFGEPPKCPLYYGSGGADTPAQQNARAKQAALRAEKEWREKNPEYKNIAFNNPANSM</sequence>
<keyword evidence="10" id="KW-1185">Reference proteome</keyword>
<evidence type="ECO:0000256" key="3">
    <source>
        <dbReference type="ARBA" id="ARBA00022723"/>
    </source>
</evidence>
<reference evidence="9 10" key="1">
    <citation type="journal article" date="2022" name="bioRxiv">
        <title>Genomics of Preaxostyla Flagellates Illuminates Evolutionary Transitions and the Path Towards Mitochondrial Loss.</title>
        <authorList>
            <person name="Novak L.V.F."/>
            <person name="Treitli S.C."/>
            <person name="Pyrih J."/>
            <person name="Halakuc P."/>
            <person name="Pipaliya S.V."/>
            <person name="Vacek V."/>
            <person name="Brzon O."/>
            <person name="Soukal P."/>
            <person name="Eme L."/>
            <person name="Dacks J.B."/>
            <person name="Karnkowska A."/>
            <person name="Elias M."/>
            <person name="Hampl V."/>
        </authorList>
    </citation>
    <scope>NUCLEOTIDE SEQUENCE [LARGE SCALE GENOMIC DNA]</scope>
    <source>
        <strain evidence="9">NAU3</strain>
        <tissue evidence="9">Gut</tissue>
    </source>
</reference>
<proteinExistence type="predicted"/>
<evidence type="ECO:0000313" key="10">
    <source>
        <dbReference type="Proteomes" id="UP001281761"/>
    </source>
</evidence>
<comment type="caution">
    <text evidence="9">The sequence shown here is derived from an EMBL/GenBank/DDBJ whole genome shotgun (WGS) entry which is preliminary data.</text>
</comment>
<dbReference type="Gene3D" id="3.30.40.10">
    <property type="entry name" value="Zinc/RING finger domain, C3HC4 (zinc finger)"/>
    <property type="match status" value="1"/>
</dbReference>
<dbReference type="InterPro" id="IPR051628">
    <property type="entry name" value="LUBAC_E3_Ligases"/>
</dbReference>
<keyword evidence="4" id="KW-0677">Repeat</keyword>
<keyword evidence="5" id="KW-0863">Zinc-finger</keyword>
<evidence type="ECO:0000256" key="5">
    <source>
        <dbReference type="ARBA" id="ARBA00022771"/>
    </source>
</evidence>
<keyword evidence="7" id="KW-0862">Zinc</keyword>
<dbReference type="InterPro" id="IPR013083">
    <property type="entry name" value="Znf_RING/FYVE/PHD"/>
</dbReference>
<evidence type="ECO:0000313" key="9">
    <source>
        <dbReference type="EMBL" id="KAK2956411.1"/>
    </source>
</evidence>
<dbReference type="PROSITE" id="PS51873">
    <property type="entry name" value="TRIAD"/>
    <property type="match status" value="1"/>
</dbReference>
<dbReference type="PANTHER" id="PTHR22770:SF47">
    <property type="entry name" value="E3 UBIQUITIN-PROTEIN LIGASE RNF216"/>
    <property type="match status" value="1"/>
</dbReference>
<evidence type="ECO:0000256" key="2">
    <source>
        <dbReference type="ARBA" id="ARBA00022679"/>
    </source>
</evidence>
<keyword evidence="2" id="KW-0808">Transferase</keyword>
<gene>
    <name evidence="9" type="ORF">BLNAU_8634</name>
</gene>
<comment type="pathway">
    <text evidence="1">Protein modification; protein ubiquitination.</text>
</comment>
<dbReference type="Proteomes" id="UP001281761">
    <property type="component" value="Unassembled WGS sequence"/>
</dbReference>
<keyword evidence="3" id="KW-0479">Metal-binding</keyword>
<dbReference type="Gene3D" id="1.20.120.1750">
    <property type="match status" value="1"/>
</dbReference>
<evidence type="ECO:0000256" key="7">
    <source>
        <dbReference type="ARBA" id="ARBA00022833"/>
    </source>
</evidence>
<evidence type="ECO:0000256" key="1">
    <source>
        <dbReference type="ARBA" id="ARBA00004906"/>
    </source>
</evidence>
<feature type="domain" description="RING-type" evidence="8">
    <location>
        <begin position="216"/>
        <end position="431"/>
    </location>
</feature>